<protein>
    <recommendedName>
        <fullName evidence="3">AB hydrolase-1 domain-containing protein</fullName>
    </recommendedName>
</protein>
<proteinExistence type="predicted"/>
<evidence type="ECO:0000313" key="2">
    <source>
        <dbReference type="Proteomes" id="UP000177328"/>
    </source>
</evidence>
<dbReference type="Gene3D" id="3.40.50.1820">
    <property type="entry name" value="alpha/beta hydrolase"/>
    <property type="match status" value="1"/>
</dbReference>
<comment type="caution">
    <text evidence="1">The sequence shown here is derived from an EMBL/GenBank/DDBJ whole genome shotgun (WGS) entry which is preliminary data.</text>
</comment>
<accession>A0A1F5KL78</accession>
<name>A0A1F5KL78_9BACT</name>
<dbReference type="InterPro" id="IPR029058">
    <property type="entry name" value="AB_hydrolase_fold"/>
</dbReference>
<dbReference type="AlphaFoldDB" id="A0A1F5KL78"/>
<organism evidence="1 2">
    <name type="scientific">Candidatus Daviesbacteria bacterium RIFCSPHIGHO2_02_FULL_43_12</name>
    <dbReference type="NCBI Taxonomy" id="1797776"/>
    <lineage>
        <taxon>Bacteria</taxon>
        <taxon>Candidatus Daviesiibacteriota</taxon>
    </lineage>
</organism>
<evidence type="ECO:0008006" key="3">
    <source>
        <dbReference type="Google" id="ProtNLM"/>
    </source>
</evidence>
<gene>
    <name evidence="1" type="ORF">A3D25_00810</name>
</gene>
<reference evidence="1 2" key="1">
    <citation type="journal article" date="2016" name="Nat. Commun.">
        <title>Thousands of microbial genomes shed light on interconnected biogeochemical processes in an aquifer system.</title>
        <authorList>
            <person name="Anantharaman K."/>
            <person name="Brown C.T."/>
            <person name="Hug L.A."/>
            <person name="Sharon I."/>
            <person name="Castelle C.J."/>
            <person name="Probst A.J."/>
            <person name="Thomas B.C."/>
            <person name="Singh A."/>
            <person name="Wilkins M.J."/>
            <person name="Karaoz U."/>
            <person name="Brodie E.L."/>
            <person name="Williams K.H."/>
            <person name="Hubbard S.S."/>
            <person name="Banfield J.F."/>
        </authorList>
    </citation>
    <scope>NUCLEOTIDE SEQUENCE [LARGE SCALE GENOMIC DNA]</scope>
</reference>
<dbReference type="Proteomes" id="UP000177328">
    <property type="component" value="Unassembled WGS sequence"/>
</dbReference>
<dbReference type="SUPFAM" id="SSF53474">
    <property type="entry name" value="alpha/beta-Hydrolases"/>
    <property type="match status" value="1"/>
</dbReference>
<evidence type="ECO:0000313" key="1">
    <source>
        <dbReference type="EMBL" id="OGE41545.1"/>
    </source>
</evidence>
<sequence>MRDKGIDNLIISGPSGYPISVAKSGSEGPNILKLHAAGTTHNADAETIRRLGEEGEVWAPSLFDLIASCQHRGIKSPTIGDMVNEFSSLELMNRNKKTGLVTDSWGADFGWEYAARNRREVEWMVAASPTGWPLGRSLTDWIPEFIRMMYDASRTPQEIQKNDAGTDPLMQQFRKDKASVLHGILNLAANSDSRDVFPRVETSVVMLRGVKDRYIPLYSTQRIAASLSHAGVAIVSPHGHLWPGFDREQLIRPVVQLARSTSGSRSPS</sequence>
<dbReference type="EMBL" id="MFDD01000001">
    <property type="protein sequence ID" value="OGE41545.1"/>
    <property type="molecule type" value="Genomic_DNA"/>
</dbReference>